<dbReference type="EMBL" id="FORR01000007">
    <property type="protein sequence ID" value="SFJ30771.1"/>
    <property type="molecule type" value="Genomic_DNA"/>
</dbReference>
<name>A0A1I3QBS6_9BACL</name>
<dbReference type="AlphaFoldDB" id="A0A1I3QBS6"/>
<keyword evidence="3" id="KW-1185">Reference proteome</keyword>
<dbReference type="OrthoDB" id="2988117at2"/>
<sequence length="181" mass="20378">MSQVGDTLVLYLLIGVIIYLMIKNIASTTSVKGWLFSSKEKSESISFTGKVPMILQEHGYEVIDEKIKIPIAIDLDGEAYSSRMFVDYLARNEEGTYLVMVARERKPLRLSGSALRDYFLPYFLLFEPSGILYVDKEKGSIKLIHLDVPDMKLKKRKSALSGYVIASIVGMILALLLYQNG</sequence>
<organism evidence="2 3">
    <name type="scientific">Thermoflavimicrobium dichotomicum</name>
    <dbReference type="NCBI Taxonomy" id="46223"/>
    <lineage>
        <taxon>Bacteria</taxon>
        <taxon>Bacillati</taxon>
        <taxon>Bacillota</taxon>
        <taxon>Bacilli</taxon>
        <taxon>Bacillales</taxon>
        <taxon>Thermoactinomycetaceae</taxon>
        <taxon>Thermoflavimicrobium</taxon>
    </lineage>
</organism>
<evidence type="ECO:0000313" key="3">
    <source>
        <dbReference type="Proteomes" id="UP000199545"/>
    </source>
</evidence>
<feature type="transmembrane region" description="Helical" evidence="1">
    <location>
        <begin position="160"/>
        <end position="178"/>
    </location>
</feature>
<dbReference type="STRING" id="46223.SAMN05421852_10780"/>
<keyword evidence="1" id="KW-0812">Transmembrane</keyword>
<reference evidence="2 3" key="1">
    <citation type="submission" date="2016-10" db="EMBL/GenBank/DDBJ databases">
        <authorList>
            <person name="de Groot N.N."/>
        </authorList>
    </citation>
    <scope>NUCLEOTIDE SEQUENCE [LARGE SCALE GENOMIC DNA]</scope>
    <source>
        <strain evidence="2 3">DSM 44778</strain>
    </source>
</reference>
<keyword evidence="1" id="KW-0472">Membrane</keyword>
<dbReference type="RefSeq" id="WP_093229664.1">
    <property type="nucleotide sequence ID" value="NZ_FORR01000007.1"/>
</dbReference>
<evidence type="ECO:0000313" key="2">
    <source>
        <dbReference type="EMBL" id="SFJ30771.1"/>
    </source>
</evidence>
<evidence type="ECO:0000256" key="1">
    <source>
        <dbReference type="SAM" id="Phobius"/>
    </source>
</evidence>
<gene>
    <name evidence="2" type="ORF">SAMN05421852_10780</name>
</gene>
<protein>
    <submittedName>
        <fullName evidence="2">Uncharacterized protein</fullName>
    </submittedName>
</protein>
<feature type="transmembrane region" description="Helical" evidence="1">
    <location>
        <begin position="6"/>
        <end position="22"/>
    </location>
</feature>
<proteinExistence type="predicted"/>
<keyword evidence="1" id="KW-1133">Transmembrane helix</keyword>
<accession>A0A1I3QBS6</accession>
<dbReference type="Proteomes" id="UP000199545">
    <property type="component" value="Unassembled WGS sequence"/>
</dbReference>